<dbReference type="PANTHER" id="PTHR12059">
    <property type="entry name" value="RIBOSOMAL PROTEIN L23-RELATED"/>
    <property type="match status" value="1"/>
</dbReference>
<dbReference type="InterPro" id="IPR012677">
    <property type="entry name" value="Nucleotide-bd_a/b_plait_sf"/>
</dbReference>
<dbReference type="Pfam" id="PF00276">
    <property type="entry name" value="Ribosomal_L23"/>
    <property type="match status" value="1"/>
</dbReference>
<dbReference type="Proteomes" id="UP001230268">
    <property type="component" value="Unassembled WGS sequence"/>
</dbReference>
<organism evidence="6 7">
    <name type="scientific">Babesia gibsoni</name>
    <dbReference type="NCBI Taxonomy" id="33632"/>
    <lineage>
        <taxon>Eukaryota</taxon>
        <taxon>Sar</taxon>
        <taxon>Alveolata</taxon>
        <taxon>Apicomplexa</taxon>
        <taxon>Aconoidasida</taxon>
        <taxon>Piroplasmida</taxon>
        <taxon>Babesiidae</taxon>
        <taxon>Babesia</taxon>
    </lineage>
</organism>
<evidence type="ECO:0000313" key="6">
    <source>
        <dbReference type="EMBL" id="KAK1443176.1"/>
    </source>
</evidence>
<dbReference type="Gene3D" id="3.30.70.330">
    <property type="match status" value="1"/>
</dbReference>
<dbReference type="GO" id="GO:0003735">
    <property type="term" value="F:structural constituent of ribosome"/>
    <property type="evidence" value="ECO:0007669"/>
    <property type="project" value="InterPro"/>
</dbReference>
<evidence type="ECO:0000256" key="3">
    <source>
        <dbReference type="ARBA" id="ARBA00023274"/>
    </source>
</evidence>
<dbReference type="InterPro" id="IPR012678">
    <property type="entry name" value="Ribosomal_uL23/eL15/eS24_sf"/>
</dbReference>
<keyword evidence="7" id="KW-1185">Reference proteome</keyword>
<feature type="region of interest" description="Disordered" evidence="5">
    <location>
        <begin position="225"/>
        <end position="250"/>
    </location>
</feature>
<sequence>MSFISRILWAPPKSPRNIYFPWQNICIHRSGAFLERNRLALRVPINLTKFEIREYLRKVYDAKVIKVNTLIKVPRIKRDMASRKPRYYRSGPMYKKAIVTLEHSVPDEVKMLGKDFELGVNPAITKKNVHYGKKKDYSYLPDRHSDPIIGRSSYSWRLPISNLLADDDWEMHEELAKEVSDYNRMSPDPTEPHVHGGSYKGTVKPEIVPTQAYTMMDLTPWRRKLQRQDSDEKTAIAPATPTPWRFPKEH</sequence>
<comment type="similarity">
    <text evidence="1">Belongs to the universal ribosomal protein uL23 family.</text>
</comment>
<evidence type="ECO:0000256" key="5">
    <source>
        <dbReference type="SAM" id="MobiDB-lite"/>
    </source>
</evidence>
<accession>A0AAD8PE45</accession>
<dbReference type="AlphaFoldDB" id="A0AAD8PE45"/>
<dbReference type="InterPro" id="IPR013025">
    <property type="entry name" value="Ribosomal_uL23-like"/>
</dbReference>
<evidence type="ECO:0000256" key="2">
    <source>
        <dbReference type="ARBA" id="ARBA00022980"/>
    </source>
</evidence>
<dbReference type="PANTHER" id="PTHR12059:SF5">
    <property type="entry name" value="LARGE RIBOSOMAL SUBUNIT PROTEIN UL23M"/>
    <property type="match status" value="1"/>
</dbReference>
<comment type="caution">
    <text evidence="6">The sequence shown here is derived from an EMBL/GenBank/DDBJ whole genome shotgun (WGS) entry which is preliminary data.</text>
</comment>
<proteinExistence type="inferred from homology"/>
<keyword evidence="3" id="KW-0687">Ribonucleoprotein</keyword>
<keyword evidence="2" id="KW-0689">Ribosomal protein</keyword>
<dbReference type="EMBL" id="JAVEPI010000002">
    <property type="protein sequence ID" value="KAK1443176.1"/>
    <property type="molecule type" value="Genomic_DNA"/>
</dbReference>
<reference evidence="6" key="1">
    <citation type="submission" date="2023-08" db="EMBL/GenBank/DDBJ databases">
        <title>Draft sequence of the Babesia gibsoni genome.</title>
        <authorList>
            <person name="Yamagishi J.Y."/>
            <person name="Xuan X.X."/>
        </authorList>
    </citation>
    <scope>NUCLEOTIDE SEQUENCE</scope>
    <source>
        <strain evidence="6">Azabu</strain>
    </source>
</reference>
<dbReference type="SUPFAM" id="SSF54189">
    <property type="entry name" value="Ribosomal proteins S24e, L23 and L15e"/>
    <property type="match status" value="1"/>
</dbReference>
<gene>
    <name evidence="6" type="ORF">BgAZ_200520</name>
</gene>
<protein>
    <recommendedName>
        <fullName evidence="4">Large ribosomal subunit protein uL23m</fullName>
    </recommendedName>
</protein>
<evidence type="ECO:0000313" key="7">
    <source>
        <dbReference type="Proteomes" id="UP001230268"/>
    </source>
</evidence>
<feature type="region of interest" description="Disordered" evidence="5">
    <location>
        <begin position="182"/>
        <end position="203"/>
    </location>
</feature>
<evidence type="ECO:0000256" key="4">
    <source>
        <dbReference type="ARBA" id="ARBA00039977"/>
    </source>
</evidence>
<evidence type="ECO:0000256" key="1">
    <source>
        <dbReference type="ARBA" id="ARBA00006700"/>
    </source>
</evidence>
<dbReference type="GO" id="GO:0032543">
    <property type="term" value="P:mitochondrial translation"/>
    <property type="evidence" value="ECO:0007669"/>
    <property type="project" value="TreeGrafter"/>
</dbReference>
<dbReference type="GO" id="GO:0005762">
    <property type="term" value="C:mitochondrial large ribosomal subunit"/>
    <property type="evidence" value="ECO:0007669"/>
    <property type="project" value="TreeGrafter"/>
</dbReference>
<name>A0AAD8PE45_BABGI</name>